<dbReference type="PRINTS" id="PR00743">
    <property type="entry name" value="GLHYDRLASE36"/>
</dbReference>
<dbReference type="InterPro" id="IPR002252">
    <property type="entry name" value="Glyco_hydro_36"/>
</dbReference>
<sequence length="695" mass="75959">MHDVIHGSEPFRFTTAADQPIGLAVGALDDAVALPLVECLTLEHGRSFVDHRLTQTAVGSGLRPVRREPLESPWPGTRIIQHDPVSGLTVTVDLWHPTPATVHGRTTVRNDGKLPVHLTAVSVMCASLLSGAKLDDLDVLVAPSAWMAEQRWTHHLLSDLLVSVGTEVHGESPRDRFVLSSESGWSSGRWEPVGFVTDPASGRAVGWQIEHNGGWTVELARRSSTLGICLFGPTDLQHHWMHQLNPGESFTTPTVSLVVSDNGWQGAVAELSTYRRVLRGNPDAAPIVFNDYMNTLMADPTAERLSTLIPAAARTGAEVYCIDAGWHSDATDWWDDVGRWEPSARRFPGGLRRTLDLIVANGMTPGLWIEPLAVGLRSPLVNDLPPAAFMRRAGIPIVEQNRLRLDMRNPQARAHLDTVIDRMVSYGIGYLKLDDNFSVGSGPDEDADSPGDGLLEHCRAWAAWLADLPRRHPGLVVENCASGGMTTDYALLAQAAVQSTSDLQDSLRYPPIAANAPMTVLPEQAANWAYPQPNMDDEEIVFTVTTSLAGTFYLSGHVDRMNPHQLALVQSGVEVAKTLRSDLTSHIPWWPHGLASWDDEWVVTGRREKSSRDGVIIVWHRPSNGSTVLELPDLAGTRLEPLYPPAALVPDVGIHVTDSSGSPRLSCPSPQPTGRVFRVRDLHNCVTDVAEMEKK</sequence>
<dbReference type="CDD" id="cd14791">
    <property type="entry name" value="GH36"/>
    <property type="match status" value="1"/>
</dbReference>
<evidence type="ECO:0000313" key="2">
    <source>
        <dbReference type="Proteomes" id="UP001212097"/>
    </source>
</evidence>
<dbReference type="EMBL" id="CP115668">
    <property type="protein sequence ID" value="WCC79700.1"/>
    <property type="molecule type" value="Genomic_DNA"/>
</dbReference>
<dbReference type="Gene3D" id="3.20.20.70">
    <property type="entry name" value="Aldolase class I"/>
    <property type="match status" value="1"/>
</dbReference>
<dbReference type="Gene3D" id="2.70.98.60">
    <property type="entry name" value="alpha-galactosidase from lactobacil brevis"/>
    <property type="match status" value="1"/>
</dbReference>
<dbReference type="Proteomes" id="UP001212097">
    <property type="component" value="Chromosome"/>
</dbReference>
<proteinExistence type="predicted"/>
<protein>
    <submittedName>
        <fullName evidence="1">Alpha-galactosidase</fullName>
    </submittedName>
</protein>
<accession>A0ABY7QYC5</accession>
<organism evidence="1 2">
    <name type="scientific">Cutibacterium equinum</name>
    <dbReference type="NCBI Taxonomy" id="3016342"/>
    <lineage>
        <taxon>Bacteria</taxon>
        <taxon>Bacillati</taxon>
        <taxon>Actinomycetota</taxon>
        <taxon>Actinomycetes</taxon>
        <taxon>Propionibacteriales</taxon>
        <taxon>Propionibacteriaceae</taxon>
        <taxon>Cutibacterium</taxon>
    </lineage>
</organism>
<reference evidence="1 2" key="1">
    <citation type="submission" date="2023-06" db="EMBL/GenBank/DDBJ databases">
        <title>The Gram-positive Non-spore-bearing Anaerobic Bacilli of Human Feces.</title>
        <authorList>
            <person name="Eggerth A.H."/>
        </authorList>
    </citation>
    <scope>NUCLEOTIDE SEQUENCE [LARGE SCALE GENOMIC DNA]</scope>
    <source>
        <strain evidence="1 2">CBA3108</strain>
    </source>
</reference>
<dbReference type="InterPro" id="IPR017853">
    <property type="entry name" value="GH"/>
</dbReference>
<dbReference type="SUPFAM" id="SSF51445">
    <property type="entry name" value="(Trans)glycosidases"/>
    <property type="match status" value="1"/>
</dbReference>
<keyword evidence="2" id="KW-1185">Reference proteome</keyword>
<dbReference type="Pfam" id="PF02065">
    <property type="entry name" value="Melibiase"/>
    <property type="match status" value="1"/>
</dbReference>
<evidence type="ECO:0000313" key="1">
    <source>
        <dbReference type="EMBL" id="WCC79700.1"/>
    </source>
</evidence>
<dbReference type="InterPro" id="IPR013785">
    <property type="entry name" value="Aldolase_TIM"/>
</dbReference>
<dbReference type="RefSeq" id="WP_271417890.1">
    <property type="nucleotide sequence ID" value="NZ_CP115668.1"/>
</dbReference>
<gene>
    <name evidence="1" type="ORF">O6R08_09440</name>
</gene>
<dbReference type="InterPro" id="IPR038417">
    <property type="entry name" value="Alpga-gal_N_sf"/>
</dbReference>
<name>A0ABY7QYC5_9ACTN</name>